<dbReference type="GO" id="GO:0043488">
    <property type="term" value="P:regulation of mRNA stability"/>
    <property type="evidence" value="ECO:0007669"/>
    <property type="project" value="InterPro"/>
</dbReference>
<evidence type="ECO:0000256" key="4">
    <source>
        <dbReference type="ARBA" id="ARBA00022737"/>
    </source>
</evidence>
<evidence type="ECO:0000259" key="9">
    <source>
        <dbReference type="Pfam" id="PF21457"/>
    </source>
</evidence>
<evidence type="ECO:0000256" key="1">
    <source>
        <dbReference type="ARBA" id="ARBA00004123"/>
    </source>
</evidence>
<dbReference type="InterPro" id="IPR048410">
    <property type="entry name" value="Znf-CCCH_2-like_3"/>
</dbReference>
<evidence type="ECO:0000256" key="7">
    <source>
        <dbReference type="ARBA" id="ARBA00023242"/>
    </source>
</evidence>
<gene>
    <name evidence="11" type="ORF">METBISCDRAFT_28028</name>
</gene>
<dbReference type="InterPro" id="IPR043094">
    <property type="entry name" value="Nab2/ZC3H14_N_sf"/>
</dbReference>
<dbReference type="GO" id="GO:0008270">
    <property type="term" value="F:zinc ion binding"/>
    <property type="evidence" value="ECO:0007669"/>
    <property type="project" value="UniProtKB-KW"/>
</dbReference>
<comment type="subcellular location">
    <subcellularLocation>
        <location evidence="1">Nucleus</location>
    </subcellularLocation>
</comment>
<dbReference type="AlphaFoldDB" id="A0A4P9ZAC0"/>
<accession>A0A4P9ZAC0</accession>
<dbReference type="GO" id="GO:0005737">
    <property type="term" value="C:cytoplasm"/>
    <property type="evidence" value="ECO:0007669"/>
    <property type="project" value="TreeGrafter"/>
</dbReference>
<keyword evidence="3" id="KW-0479">Metal-binding</keyword>
<evidence type="ECO:0000256" key="3">
    <source>
        <dbReference type="ARBA" id="ARBA00022723"/>
    </source>
</evidence>
<evidence type="ECO:0000259" key="10">
    <source>
        <dbReference type="Pfam" id="PF21803"/>
    </source>
</evidence>
<protein>
    <recommendedName>
        <fullName evidence="13">C3H1-type domain-containing protein</fullName>
    </recommendedName>
</protein>
<dbReference type="OrthoDB" id="438553at2759"/>
<feature type="region of interest" description="Disordered" evidence="8">
    <location>
        <begin position="150"/>
        <end position="215"/>
    </location>
</feature>
<name>A0A4P9ZAC0_9ASCO</name>
<organism evidence="11 12">
    <name type="scientific">Metschnikowia bicuspidata</name>
    <dbReference type="NCBI Taxonomy" id="27322"/>
    <lineage>
        <taxon>Eukaryota</taxon>
        <taxon>Fungi</taxon>
        <taxon>Dikarya</taxon>
        <taxon>Ascomycota</taxon>
        <taxon>Saccharomycotina</taxon>
        <taxon>Pichiomycetes</taxon>
        <taxon>Metschnikowiaceae</taxon>
        <taxon>Metschnikowia</taxon>
    </lineage>
</organism>
<dbReference type="PANTHER" id="PTHR14738">
    <property type="entry name" value="ZINC FINGER CCCH DOMAIN-CONTAINING PROTEIN 14"/>
    <property type="match status" value="1"/>
</dbReference>
<comment type="similarity">
    <text evidence="2">Belongs to the ZC3H14 family.</text>
</comment>
<evidence type="ECO:0000313" key="12">
    <source>
        <dbReference type="Proteomes" id="UP000268321"/>
    </source>
</evidence>
<reference evidence="12" key="1">
    <citation type="journal article" date="2018" name="Nat. Microbiol.">
        <title>Leveraging single-cell genomics to expand the fungal tree of life.</title>
        <authorList>
            <person name="Ahrendt S.R."/>
            <person name="Quandt C.A."/>
            <person name="Ciobanu D."/>
            <person name="Clum A."/>
            <person name="Salamov A."/>
            <person name="Andreopoulos B."/>
            <person name="Cheng J.F."/>
            <person name="Woyke T."/>
            <person name="Pelin A."/>
            <person name="Henrissat B."/>
            <person name="Reynolds N.K."/>
            <person name="Benny G.L."/>
            <person name="Smith M.E."/>
            <person name="James T.Y."/>
            <person name="Grigoriev I.V."/>
        </authorList>
    </citation>
    <scope>NUCLEOTIDE SEQUENCE [LARGE SCALE GENOMIC DNA]</scope>
    <source>
        <strain evidence="12">Baker2002</strain>
    </source>
</reference>
<keyword evidence="4" id="KW-0677">Repeat</keyword>
<proteinExistence type="inferred from homology"/>
<evidence type="ECO:0000256" key="8">
    <source>
        <dbReference type="SAM" id="MobiDB-lite"/>
    </source>
</evidence>
<feature type="domain" description="RNA-binding Nab2-type zinc finger" evidence="9">
    <location>
        <begin position="265"/>
        <end position="293"/>
    </location>
</feature>
<keyword evidence="5" id="KW-0863">Zinc-finger</keyword>
<keyword evidence="12" id="KW-1185">Reference proteome</keyword>
<dbReference type="Gene3D" id="1.10.340.40">
    <property type="entry name" value="Nuclear abundant poly(A) RNA-bind protein 2, N-terminal domain"/>
    <property type="match status" value="1"/>
</dbReference>
<evidence type="ECO:0000256" key="2">
    <source>
        <dbReference type="ARBA" id="ARBA00008423"/>
    </source>
</evidence>
<evidence type="ECO:0000256" key="6">
    <source>
        <dbReference type="ARBA" id="ARBA00022833"/>
    </source>
</evidence>
<dbReference type="InterPro" id="IPR049017">
    <property type="entry name" value="Nab2_Znf4"/>
</dbReference>
<dbReference type="Gene3D" id="4.10.1000.30">
    <property type="match status" value="1"/>
</dbReference>
<feature type="region of interest" description="Disordered" evidence="8">
    <location>
        <begin position="96"/>
        <end position="117"/>
    </location>
</feature>
<sequence length="495" mass="54512">MPTFGPAHSGPVSKIFEPLLANELASTFGIADDAQDTAEFISDHIGQGKSAAEICADIKDVINIPINEAFMGRVFAEIARLQQLHANGQLEQLQGAQPPLQPQFPFQEQPQPQPSITGVGKALDAVAAAAPAAPSANPFFPYGAPVAMAQEPQQQPRTFPSGPAKANNQKKNHVEFNKLSTESRKSNAHKGKASRGGITKDNDSRNGQKPNQRNSVNAANLQRALNMSSDDTLNIQPHNQRPPKGRCAQFPNCPNRDCEFSHPTKKCFQYPNCKNPPGTCDYLHPLEDQELMAELNKSKARFQDRRQNTTQVELCKFGVLCSKELCPFGHPTPANQHAKVMVQKWCRQNKNCTDEECVFAHSSPNYQTPAPTPAPVPVAAPPPRFHQAANTGRIPMTRVTTTLEQCKFGRNCTSNLCPKRHATSLVACRAGYNCTRMNCTFAHPFMEECRFGNECRNKPCFFIHPDGRERELFVGGDPNGSQTFADQVMEQAVQQ</sequence>
<dbReference type="Proteomes" id="UP000268321">
    <property type="component" value="Unassembled WGS sequence"/>
</dbReference>
<feature type="domain" description="Nab2 type CCCH zinc finger 4" evidence="10">
    <location>
        <begin position="334"/>
        <end position="362"/>
    </location>
</feature>
<evidence type="ECO:0000313" key="11">
    <source>
        <dbReference type="EMBL" id="RKP29727.1"/>
    </source>
</evidence>
<dbReference type="FunFam" id="4.10.1000.40:FF:000003">
    <property type="entry name" value="Nuclear polyadenylated RNA-binding protein NAB2"/>
    <property type="match status" value="1"/>
</dbReference>
<dbReference type="Pfam" id="PF21457">
    <property type="entry name" value="zf-CCCH_2-like_3"/>
    <property type="match status" value="1"/>
</dbReference>
<dbReference type="GO" id="GO:0005634">
    <property type="term" value="C:nucleus"/>
    <property type="evidence" value="ECO:0007669"/>
    <property type="project" value="UniProtKB-SubCell"/>
</dbReference>
<dbReference type="Pfam" id="PF21803">
    <property type="entry name" value="Nab2-zf4"/>
    <property type="match status" value="1"/>
</dbReference>
<feature type="compositionally biased region" description="Basic and acidic residues" evidence="8">
    <location>
        <begin position="172"/>
        <end position="185"/>
    </location>
</feature>
<dbReference type="GO" id="GO:0008143">
    <property type="term" value="F:poly(A) binding"/>
    <property type="evidence" value="ECO:0007669"/>
    <property type="project" value="InterPro"/>
</dbReference>
<keyword evidence="7" id="KW-0539">Nucleus</keyword>
<feature type="compositionally biased region" description="Low complexity" evidence="8">
    <location>
        <begin position="96"/>
        <end position="110"/>
    </location>
</feature>
<dbReference type="Gene3D" id="4.10.1000.40">
    <property type="match status" value="2"/>
</dbReference>
<dbReference type="Pfam" id="PF14608">
    <property type="entry name" value="zf-CCCH_2"/>
    <property type="match status" value="5"/>
</dbReference>
<evidence type="ECO:0008006" key="13">
    <source>
        <dbReference type="Google" id="ProtNLM"/>
    </source>
</evidence>
<dbReference type="InterPro" id="IPR040366">
    <property type="entry name" value="Nab2/ZC3H14"/>
</dbReference>
<evidence type="ECO:0000256" key="5">
    <source>
        <dbReference type="ARBA" id="ARBA00022771"/>
    </source>
</evidence>
<keyword evidence="6" id="KW-0862">Zinc</keyword>
<dbReference type="PANTHER" id="PTHR14738:SF29">
    <property type="entry name" value="ZINC FINGER CCCH DOMAIN-CONTAINING PROTEIN 14"/>
    <property type="match status" value="1"/>
</dbReference>
<dbReference type="EMBL" id="ML004477">
    <property type="protein sequence ID" value="RKP29727.1"/>
    <property type="molecule type" value="Genomic_DNA"/>
</dbReference>